<sequence length="87" mass="9425">MVSREWAPTGGGGSGLGIVRLVAVAGDSQWRKVEMRPDCEFRLSTKLHHTPKTLLASARFAKALKFLTACVLTSGAAPDKHPRDIPR</sequence>
<evidence type="ECO:0000313" key="2">
    <source>
        <dbReference type="Proteomes" id="UP001213681"/>
    </source>
</evidence>
<reference evidence="1" key="1">
    <citation type="submission" date="2022-12" db="EMBL/GenBank/DDBJ databases">
        <authorList>
            <person name="Petersen C."/>
        </authorList>
    </citation>
    <scope>NUCLEOTIDE SEQUENCE</scope>
    <source>
        <strain evidence="1">IBT 16125</strain>
    </source>
</reference>
<dbReference type="RefSeq" id="XP_056767264.1">
    <property type="nucleotide sequence ID" value="XM_056908646.1"/>
</dbReference>
<evidence type="ECO:0000313" key="1">
    <source>
        <dbReference type="EMBL" id="KAJ5454308.1"/>
    </source>
</evidence>
<accession>A0AAD6C7V0</accession>
<keyword evidence="2" id="KW-1185">Reference proteome</keyword>
<comment type="caution">
    <text evidence="1">The sequence shown here is derived from an EMBL/GenBank/DDBJ whole genome shotgun (WGS) entry which is preliminary data.</text>
</comment>
<dbReference type="Proteomes" id="UP001213681">
    <property type="component" value="Unassembled WGS sequence"/>
</dbReference>
<gene>
    <name evidence="1" type="ORF">N7458_005264</name>
</gene>
<reference evidence="1" key="2">
    <citation type="journal article" date="2023" name="IMA Fungus">
        <title>Comparative genomic study of the Penicillium genus elucidates a diverse pangenome and 15 lateral gene transfer events.</title>
        <authorList>
            <person name="Petersen C."/>
            <person name="Sorensen T."/>
            <person name="Nielsen M.R."/>
            <person name="Sondergaard T.E."/>
            <person name="Sorensen J.L."/>
            <person name="Fitzpatrick D.A."/>
            <person name="Frisvad J.C."/>
            <person name="Nielsen K.L."/>
        </authorList>
    </citation>
    <scope>NUCLEOTIDE SEQUENCE</scope>
    <source>
        <strain evidence="1">IBT 16125</strain>
    </source>
</reference>
<dbReference type="GeneID" id="81598889"/>
<organism evidence="1 2">
    <name type="scientific">Penicillium daleae</name>
    <dbReference type="NCBI Taxonomy" id="63821"/>
    <lineage>
        <taxon>Eukaryota</taxon>
        <taxon>Fungi</taxon>
        <taxon>Dikarya</taxon>
        <taxon>Ascomycota</taxon>
        <taxon>Pezizomycotina</taxon>
        <taxon>Eurotiomycetes</taxon>
        <taxon>Eurotiomycetidae</taxon>
        <taxon>Eurotiales</taxon>
        <taxon>Aspergillaceae</taxon>
        <taxon>Penicillium</taxon>
    </lineage>
</organism>
<proteinExistence type="predicted"/>
<dbReference type="AlphaFoldDB" id="A0AAD6C7V0"/>
<dbReference type="EMBL" id="JAPVEA010000005">
    <property type="protein sequence ID" value="KAJ5454308.1"/>
    <property type="molecule type" value="Genomic_DNA"/>
</dbReference>
<protein>
    <submittedName>
        <fullName evidence="1">Uncharacterized protein</fullName>
    </submittedName>
</protein>
<name>A0AAD6C7V0_9EURO</name>